<dbReference type="NCBIfam" id="TIGR03083">
    <property type="entry name" value="maleylpyruvate isomerase family mycothiol-dependent enzyme"/>
    <property type="match status" value="1"/>
</dbReference>
<organism evidence="4 5">
    <name type="scientific">Sinomonas cyclohexanicum</name>
    <name type="common">Corynebacterium cyclohexanicum</name>
    <dbReference type="NCBI Taxonomy" id="322009"/>
    <lineage>
        <taxon>Bacteria</taxon>
        <taxon>Bacillati</taxon>
        <taxon>Actinomycetota</taxon>
        <taxon>Actinomycetes</taxon>
        <taxon>Micrococcales</taxon>
        <taxon>Micrococcaceae</taxon>
        <taxon>Sinomonas</taxon>
    </lineage>
</organism>
<dbReference type="SUPFAM" id="SSF109854">
    <property type="entry name" value="DinB/YfiT-like putative metalloenzymes"/>
    <property type="match status" value="1"/>
</dbReference>
<dbReference type="InterPro" id="IPR023393">
    <property type="entry name" value="START-like_dom_sf"/>
</dbReference>
<dbReference type="Gene3D" id="3.30.530.20">
    <property type="match status" value="1"/>
</dbReference>
<name>A0ABN6FMD2_SINCY</name>
<reference evidence="4 5" key="1">
    <citation type="journal article" date="2021" name="J. Biosci. Bioeng.">
        <title>Identification and characterization of a chc gene cluster responsible for the aromatization pathway of cyclohexanecarboxylate degradation in Sinomonas cyclohexanicum ATCC 51369.</title>
        <authorList>
            <person name="Yamamoto T."/>
            <person name="Hasegawa Y."/>
            <person name="Lau P.C.K."/>
            <person name="Iwaki H."/>
        </authorList>
    </citation>
    <scope>NUCLEOTIDE SEQUENCE [LARGE SCALE GENOMIC DNA]</scope>
    <source>
        <strain evidence="4 5">ATCC 51369</strain>
    </source>
</reference>
<dbReference type="InterPro" id="IPR024344">
    <property type="entry name" value="MDMPI_metal-binding"/>
</dbReference>
<dbReference type="NCBIfam" id="TIGR03086">
    <property type="entry name" value="TIGR03086 family metal-binding protein"/>
    <property type="match status" value="1"/>
</dbReference>
<dbReference type="Proteomes" id="UP001319861">
    <property type="component" value="Chromosome"/>
</dbReference>
<evidence type="ECO:0000259" key="2">
    <source>
        <dbReference type="Pfam" id="PF08327"/>
    </source>
</evidence>
<dbReference type="EMBL" id="AP024525">
    <property type="protein sequence ID" value="BCT77824.1"/>
    <property type="molecule type" value="Genomic_DNA"/>
</dbReference>
<dbReference type="SUPFAM" id="SSF55961">
    <property type="entry name" value="Bet v1-like"/>
    <property type="match status" value="1"/>
</dbReference>
<proteinExistence type="inferred from homology"/>
<protein>
    <submittedName>
        <fullName evidence="4">ArsR family transcriptional regulator</fullName>
    </submittedName>
</protein>
<evidence type="ECO:0000313" key="5">
    <source>
        <dbReference type="Proteomes" id="UP001319861"/>
    </source>
</evidence>
<evidence type="ECO:0000259" key="3">
    <source>
        <dbReference type="Pfam" id="PF11716"/>
    </source>
</evidence>
<sequence length="343" mass="36223">MTFSQTVFLPVTPDEAFGLVTQPERLRRWMALSARIDVRAGGDFRWTVVPGGYAAGTVTEVEPGRSISFAFGWEGDAEVPPGSSDLTITLEPADGGTSLTLVHVGLSAQREKEHAEGWTHYLGRLTTLVEDGDPGLDVWGTPEPFDQITSADASYAVLDRILTAVAPEDSARRTPCEDFDIAALTDHLHGSIVGIGTAIGAALPAPEAAPAEDAAEVRMSQAGPRGLSPAARIAVVLQPTLEALARRGLGGTADMGFAVLPVPLVANILNLELLVHAWDYATALGRELEVSDALSEYVLGLAQETITESVRANGSFAEAELVDESAHALHRLVAFTGRVPSRG</sequence>
<evidence type="ECO:0000256" key="1">
    <source>
        <dbReference type="ARBA" id="ARBA00006817"/>
    </source>
</evidence>
<keyword evidence="5" id="KW-1185">Reference proteome</keyword>
<accession>A0ABN6FMD2</accession>
<evidence type="ECO:0000313" key="4">
    <source>
        <dbReference type="EMBL" id="BCT77824.1"/>
    </source>
</evidence>
<dbReference type="InterPro" id="IPR013538">
    <property type="entry name" value="ASHA1/2-like_C"/>
</dbReference>
<comment type="similarity">
    <text evidence="1">Belongs to the AHA1 family.</text>
</comment>
<gene>
    <name evidence="4" type="ORF">SCMU_36660</name>
</gene>
<feature type="domain" description="Mycothiol-dependent maleylpyruvate isomerase metal-binding" evidence="3">
    <location>
        <begin position="155"/>
        <end position="279"/>
    </location>
</feature>
<dbReference type="CDD" id="cd07814">
    <property type="entry name" value="SRPBCC_CalC_Aha1-like"/>
    <property type="match status" value="1"/>
</dbReference>
<dbReference type="Gene3D" id="1.20.120.450">
    <property type="entry name" value="dinb family like domain"/>
    <property type="match status" value="1"/>
</dbReference>
<dbReference type="InterPro" id="IPR034660">
    <property type="entry name" value="DinB/YfiT-like"/>
</dbReference>
<dbReference type="RefSeq" id="WP_229230491.1">
    <property type="nucleotide sequence ID" value="NZ_AP024525.1"/>
</dbReference>
<dbReference type="InterPro" id="IPR017517">
    <property type="entry name" value="Maleyloyr_isom"/>
</dbReference>
<dbReference type="Pfam" id="PF11716">
    <property type="entry name" value="MDMPI_N"/>
    <property type="match status" value="1"/>
</dbReference>
<dbReference type="InterPro" id="IPR017520">
    <property type="entry name" value="CHP03086"/>
</dbReference>
<dbReference type="Pfam" id="PF08327">
    <property type="entry name" value="AHSA1"/>
    <property type="match status" value="1"/>
</dbReference>
<feature type="domain" description="Activator of Hsp90 ATPase homologue 1/2-like C-terminal" evidence="2">
    <location>
        <begin position="11"/>
        <end position="130"/>
    </location>
</feature>